<gene>
    <name evidence="3" type="ORF">KME15_24635</name>
</gene>
<dbReference type="InterPro" id="IPR036397">
    <property type="entry name" value="RNaseH_sf"/>
</dbReference>
<dbReference type="InterPro" id="IPR009057">
    <property type="entry name" value="Homeodomain-like_sf"/>
</dbReference>
<proteinExistence type="predicted"/>
<dbReference type="NCBIfam" id="NF033545">
    <property type="entry name" value="transpos_IS630"/>
    <property type="match status" value="1"/>
</dbReference>
<dbReference type="Pfam" id="PF13358">
    <property type="entry name" value="DDE_3"/>
    <property type="match status" value="1"/>
</dbReference>
<reference evidence="3" key="2">
    <citation type="journal article" date="2022" name="Microbiol. Resour. Announc.">
        <title>Metagenome Sequencing to Explore Phylogenomics of Terrestrial Cyanobacteria.</title>
        <authorList>
            <person name="Ward R.D."/>
            <person name="Stajich J.E."/>
            <person name="Johansen J.R."/>
            <person name="Huntemann M."/>
            <person name="Clum A."/>
            <person name="Foster B."/>
            <person name="Foster B."/>
            <person name="Roux S."/>
            <person name="Palaniappan K."/>
            <person name="Varghese N."/>
            <person name="Mukherjee S."/>
            <person name="Reddy T.B.K."/>
            <person name="Daum C."/>
            <person name="Copeland A."/>
            <person name="Chen I.A."/>
            <person name="Ivanova N.N."/>
            <person name="Kyrpides N.C."/>
            <person name="Shapiro N."/>
            <person name="Eloe-Fadrosh E.A."/>
            <person name="Pietrasiak N."/>
        </authorList>
    </citation>
    <scope>NUCLEOTIDE SEQUENCE</scope>
    <source>
        <strain evidence="3">UHER 2000/2452</strain>
    </source>
</reference>
<accession>A0A951UPE6</accession>
<reference evidence="3" key="1">
    <citation type="submission" date="2021-05" db="EMBL/GenBank/DDBJ databases">
        <authorList>
            <person name="Pietrasiak N."/>
            <person name="Ward R."/>
            <person name="Stajich J.E."/>
            <person name="Kurbessoian T."/>
        </authorList>
    </citation>
    <scope>NUCLEOTIDE SEQUENCE</scope>
    <source>
        <strain evidence="3">UHER 2000/2452</strain>
    </source>
</reference>
<dbReference type="PANTHER" id="PTHR46564">
    <property type="entry name" value="TRANSPOSASE"/>
    <property type="match status" value="1"/>
</dbReference>
<dbReference type="Gene3D" id="3.30.420.10">
    <property type="entry name" value="Ribonuclease H-like superfamily/Ribonuclease H"/>
    <property type="match status" value="1"/>
</dbReference>
<feature type="domain" description="Tc1-like transposase DDE" evidence="2">
    <location>
        <begin position="139"/>
        <end position="278"/>
    </location>
</feature>
<dbReference type="AlphaFoldDB" id="A0A951UPE6"/>
<dbReference type="SUPFAM" id="SSF46689">
    <property type="entry name" value="Homeodomain-like"/>
    <property type="match status" value="1"/>
</dbReference>
<feature type="domain" description="Transposase Synechocystis PCC 6803" evidence="1">
    <location>
        <begin position="5"/>
        <end position="123"/>
    </location>
</feature>
<dbReference type="PANTHER" id="PTHR46564:SF1">
    <property type="entry name" value="TRANSPOSASE"/>
    <property type="match status" value="1"/>
</dbReference>
<dbReference type="EMBL" id="JAHHHD010000048">
    <property type="protein sequence ID" value="MBW4661866.1"/>
    <property type="molecule type" value="Genomic_DNA"/>
</dbReference>
<evidence type="ECO:0000259" key="1">
    <source>
        <dbReference type="Pfam" id="PF01710"/>
    </source>
</evidence>
<dbReference type="GO" id="GO:0003676">
    <property type="term" value="F:nucleic acid binding"/>
    <property type="evidence" value="ECO:0007669"/>
    <property type="project" value="InterPro"/>
</dbReference>
<organism evidence="3 4">
    <name type="scientific">Drouetiella hepatica Uher 2000/2452</name>
    <dbReference type="NCBI Taxonomy" id="904376"/>
    <lineage>
        <taxon>Bacteria</taxon>
        <taxon>Bacillati</taxon>
        <taxon>Cyanobacteriota</taxon>
        <taxon>Cyanophyceae</taxon>
        <taxon>Oculatellales</taxon>
        <taxon>Oculatellaceae</taxon>
        <taxon>Drouetiella</taxon>
    </lineage>
</organism>
<evidence type="ECO:0000313" key="3">
    <source>
        <dbReference type="EMBL" id="MBW4661866.1"/>
    </source>
</evidence>
<name>A0A951UPE6_9CYAN</name>
<dbReference type="Pfam" id="PF01710">
    <property type="entry name" value="HTH_Tnp_IS630"/>
    <property type="match status" value="1"/>
</dbReference>
<dbReference type="InterPro" id="IPR047655">
    <property type="entry name" value="Transpos_IS630-like"/>
</dbReference>
<sequence>MAQPYSDDFRQKVMEAIELNGFKKSEVSQMFNISRNTINLWFQRRAETGDVKPKPRPTSSPTAKITDWEKFQNFVKEHGDKTQSEMAELWEGEISQRTLSRALEKIGHSRKKTYGYSQRDEAKRADFIAQLEDAKAPHLIYVDESGRDERDNYGYGYSPVGERFYDLKSGRRQGRVNMIAGYRNGQLIAPFTIEGACNRTVFETWLETCLIPVLQPGEWVIVDNATFHHGGRIAQLIKQAGCKLVYLPPYSPDLNRIEKCWAWLKSRIRKLLRDSDNLRDAMESVLKQAAS</sequence>
<dbReference type="InterPro" id="IPR002622">
    <property type="entry name" value="Transposase_14"/>
</dbReference>
<evidence type="ECO:0000259" key="2">
    <source>
        <dbReference type="Pfam" id="PF13358"/>
    </source>
</evidence>
<evidence type="ECO:0000313" key="4">
    <source>
        <dbReference type="Proteomes" id="UP000757435"/>
    </source>
</evidence>
<comment type="caution">
    <text evidence="3">The sequence shown here is derived from an EMBL/GenBank/DDBJ whole genome shotgun (WGS) entry which is preliminary data.</text>
</comment>
<protein>
    <submittedName>
        <fullName evidence="3">IS630 family transposase</fullName>
    </submittedName>
</protein>
<dbReference type="InterPro" id="IPR038717">
    <property type="entry name" value="Tc1-like_DDE_dom"/>
</dbReference>
<dbReference type="Proteomes" id="UP000757435">
    <property type="component" value="Unassembled WGS sequence"/>
</dbReference>